<dbReference type="EMBL" id="CP011497">
    <property type="protein sequence ID" value="AKJ08872.1"/>
    <property type="molecule type" value="Genomic_DNA"/>
</dbReference>
<dbReference type="Proteomes" id="UP000035366">
    <property type="component" value="Chromosome"/>
</dbReference>
<evidence type="ECO:0000313" key="2">
    <source>
        <dbReference type="EMBL" id="AKJ08872.1"/>
    </source>
</evidence>
<keyword evidence="3" id="KW-1185">Reference proteome</keyword>
<protein>
    <submittedName>
        <fullName evidence="2">Uncharacterized protein</fullName>
    </submittedName>
</protein>
<gene>
    <name evidence="2" type="ORF">ABB07_02140</name>
</gene>
<feature type="region of interest" description="Disordered" evidence="1">
    <location>
        <begin position="1"/>
        <end position="83"/>
    </location>
</feature>
<feature type="compositionally biased region" description="Basic residues" evidence="1">
    <location>
        <begin position="70"/>
        <end position="83"/>
    </location>
</feature>
<feature type="compositionally biased region" description="Gly residues" evidence="1">
    <location>
        <begin position="1"/>
        <end position="20"/>
    </location>
</feature>
<proteinExistence type="predicted"/>
<evidence type="ECO:0000313" key="3">
    <source>
        <dbReference type="Proteomes" id="UP000035366"/>
    </source>
</evidence>
<reference evidence="2 3" key="1">
    <citation type="journal article" date="2015" name="ISME J.">
        <title>Draft Genome Sequence of Streptomyces incarnatus NRRL8089, which Produces the Nucleoside Antibiotic Sinefungin.</title>
        <authorList>
            <person name="Oshima K."/>
            <person name="Hattori M."/>
            <person name="Shimizu H."/>
            <person name="Fukuda K."/>
            <person name="Nemoto M."/>
            <person name="Inagaki K."/>
            <person name="Tamura T."/>
        </authorList>
    </citation>
    <scope>NUCLEOTIDE SEQUENCE [LARGE SCALE GENOMIC DNA]</scope>
    <source>
        <strain evidence="2 3">NRRL 8089</strain>
    </source>
</reference>
<name>A0ABM5TD70_9ACTN</name>
<sequence>MATGTGTGTGGRGVRCGHGGPAHRLPAARPASPPGPSDRRRRPGPTEAPDLRIGTPRCPRPPRPSGTRRGGARRRSKARIQLA</sequence>
<accession>A0ABM5TD70</accession>
<organism evidence="2 3">
    <name type="scientific">Streptomyces incarnatus</name>
    <dbReference type="NCBI Taxonomy" id="665007"/>
    <lineage>
        <taxon>Bacteria</taxon>
        <taxon>Bacillati</taxon>
        <taxon>Actinomycetota</taxon>
        <taxon>Actinomycetes</taxon>
        <taxon>Kitasatosporales</taxon>
        <taxon>Streptomycetaceae</taxon>
        <taxon>Streptomyces</taxon>
    </lineage>
</organism>
<evidence type="ECO:0000256" key="1">
    <source>
        <dbReference type="SAM" id="MobiDB-lite"/>
    </source>
</evidence>